<dbReference type="SUPFAM" id="SSF53271">
    <property type="entry name" value="PRTase-like"/>
    <property type="match status" value="1"/>
</dbReference>
<dbReference type="Proteomes" id="UP000034096">
    <property type="component" value="Unassembled WGS sequence"/>
</dbReference>
<reference evidence="1 2" key="1">
    <citation type="journal article" date="2015" name="Nature">
        <title>rRNA introns, odd ribosomes, and small enigmatic genomes across a large radiation of phyla.</title>
        <authorList>
            <person name="Brown C.T."/>
            <person name="Hug L.A."/>
            <person name="Thomas B.C."/>
            <person name="Sharon I."/>
            <person name="Castelle C.J."/>
            <person name="Singh A."/>
            <person name="Wilkins M.J."/>
            <person name="Williams K.H."/>
            <person name="Banfield J.F."/>
        </authorList>
    </citation>
    <scope>NUCLEOTIDE SEQUENCE [LARGE SCALE GENOMIC DNA]</scope>
</reference>
<name>A0A0G0IN63_9BACT</name>
<dbReference type="STRING" id="1618583.US75_C0009G0010"/>
<gene>
    <name evidence="1" type="ORF">US75_C0009G0010</name>
</gene>
<organism evidence="1 2">
    <name type="scientific">Candidatus Woesebacteria bacterium GW2011_GWC1_38_13</name>
    <dbReference type="NCBI Taxonomy" id="1618583"/>
    <lineage>
        <taxon>Bacteria</taxon>
        <taxon>Candidatus Woeseibacteriota</taxon>
    </lineage>
</organism>
<dbReference type="AlphaFoldDB" id="A0A0G0IN63"/>
<protein>
    <recommendedName>
        <fullName evidence="3">Phosphoribosyltransferase domain-containing protein</fullName>
    </recommendedName>
</protein>
<dbReference type="InterPro" id="IPR029057">
    <property type="entry name" value="PRTase-like"/>
</dbReference>
<evidence type="ECO:0000313" key="1">
    <source>
        <dbReference type="EMBL" id="KKQ56157.1"/>
    </source>
</evidence>
<evidence type="ECO:0000313" key="2">
    <source>
        <dbReference type="Proteomes" id="UP000034096"/>
    </source>
</evidence>
<sequence>MTERENCLQELGEQLRPNPYVVSEDISLLLSRWAEERGFNLPNKVFFKQLRNRFESVFRQVFRNFDLVSETELTVGMNEIVQNTGLYPVSLDRVYFRSKSALDITRIVDTNGQDKGLGRRMDSPTILEQFRKLRLTGIKEVVLVDDVIFSGDLIRKVADGLSGMGIKTPVICAGIGITEGINKLNGYGKDVRCVRQYPEVIDEICERDFYPGVPLCGRTLTGEKNLGVPYILPFGKPGKWASIPPEAETPISRFCLEQTIELFQEIEKASNRYVRCCDLDRGVAGLPQDETKFLNALRLVK</sequence>
<comment type="caution">
    <text evidence="1">The sequence shown here is derived from an EMBL/GenBank/DDBJ whole genome shotgun (WGS) entry which is preliminary data.</text>
</comment>
<evidence type="ECO:0008006" key="3">
    <source>
        <dbReference type="Google" id="ProtNLM"/>
    </source>
</evidence>
<accession>A0A0G0IN63</accession>
<proteinExistence type="predicted"/>
<dbReference type="EMBL" id="LBUE01000009">
    <property type="protein sequence ID" value="KKQ56157.1"/>
    <property type="molecule type" value="Genomic_DNA"/>
</dbReference>